<dbReference type="Proteomes" id="UP000184032">
    <property type="component" value="Unassembled WGS sequence"/>
</dbReference>
<dbReference type="InterPro" id="IPR002684">
    <property type="entry name" value="Biotin_synth/BioAB"/>
</dbReference>
<feature type="binding site" evidence="13 14">
    <location>
        <position position="137"/>
    </location>
    <ligand>
        <name>[2Fe-2S] cluster</name>
        <dbReference type="ChEBI" id="CHEBI:190135"/>
    </ligand>
</feature>
<dbReference type="SFLD" id="SFLDS00029">
    <property type="entry name" value="Radical_SAM"/>
    <property type="match status" value="1"/>
</dbReference>
<evidence type="ECO:0000313" key="16">
    <source>
        <dbReference type="EMBL" id="SHH32363.1"/>
    </source>
</evidence>
<comment type="function">
    <text evidence="13">Catalyzes the conversion of dethiobiotin (DTB) to biotin by the insertion of a sulfur atom into dethiobiotin via a radical-based mechanism.</text>
</comment>
<evidence type="ECO:0000256" key="9">
    <source>
        <dbReference type="ARBA" id="ARBA00022756"/>
    </source>
</evidence>
<dbReference type="UniPathway" id="UPA00078">
    <property type="reaction ID" value="UER00162"/>
</dbReference>
<feature type="domain" description="Radical SAM core" evidence="15">
    <location>
        <begin position="43"/>
        <end position="272"/>
    </location>
</feature>
<dbReference type="SMART" id="SM00876">
    <property type="entry name" value="BATS"/>
    <property type="match status" value="1"/>
</dbReference>
<dbReference type="Pfam" id="PF06968">
    <property type="entry name" value="BATS"/>
    <property type="match status" value="1"/>
</dbReference>
<dbReference type="GO" id="GO:0004076">
    <property type="term" value="F:biotin synthase activity"/>
    <property type="evidence" value="ECO:0007669"/>
    <property type="project" value="UniProtKB-UniRule"/>
</dbReference>
<evidence type="ECO:0000256" key="6">
    <source>
        <dbReference type="ARBA" id="ARBA00022691"/>
    </source>
</evidence>
<evidence type="ECO:0000256" key="2">
    <source>
        <dbReference type="ARBA" id="ARBA00010765"/>
    </source>
</evidence>
<dbReference type="GO" id="GO:0005506">
    <property type="term" value="F:iron ion binding"/>
    <property type="evidence" value="ECO:0007669"/>
    <property type="project" value="UniProtKB-UniRule"/>
</dbReference>
<organism evidence="16 17">
    <name type="scientific">Anaerosphaera aminiphila DSM 21120</name>
    <dbReference type="NCBI Taxonomy" id="1120995"/>
    <lineage>
        <taxon>Bacteria</taxon>
        <taxon>Bacillati</taxon>
        <taxon>Bacillota</taxon>
        <taxon>Tissierellia</taxon>
        <taxon>Tissierellales</taxon>
        <taxon>Peptoniphilaceae</taxon>
        <taxon>Anaerosphaera</taxon>
    </lineage>
</organism>
<keyword evidence="5 13" id="KW-0808">Transferase</keyword>
<dbReference type="GO" id="GO:0051537">
    <property type="term" value="F:2 iron, 2 sulfur cluster binding"/>
    <property type="evidence" value="ECO:0007669"/>
    <property type="project" value="UniProtKB-KW"/>
</dbReference>
<dbReference type="InterPro" id="IPR006638">
    <property type="entry name" value="Elp3/MiaA/NifB-like_rSAM"/>
</dbReference>
<dbReference type="SUPFAM" id="SSF102114">
    <property type="entry name" value="Radical SAM enzymes"/>
    <property type="match status" value="1"/>
</dbReference>
<comment type="cofactor">
    <cofactor evidence="14">
        <name>[2Fe-2S] cluster</name>
        <dbReference type="ChEBI" id="CHEBI:190135"/>
    </cofactor>
    <text evidence="14">Binds 1 [2Fe-2S] cluster. The cluster is coordinated with 3 cysteines and 1 arginine.</text>
</comment>
<proteinExistence type="inferred from homology"/>
<dbReference type="Gene3D" id="3.20.20.70">
    <property type="entry name" value="Aldolase class I"/>
    <property type="match status" value="1"/>
</dbReference>
<evidence type="ECO:0000256" key="8">
    <source>
        <dbReference type="ARBA" id="ARBA00022723"/>
    </source>
</evidence>
<dbReference type="PROSITE" id="PS51918">
    <property type="entry name" value="RADICAL_SAM"/>
    <property type="match status" value="1"/>
</dbReference>
<evidence type="ECO:0000256" key="13">
    <source>
        <dbReference type="HAMAP-Rule" id="MF_01694"/>
    </source>
</evidence>
<feature type="binding site" evidence="13 14">
    <location>
        <position position="61"/>
    </location>
    <ligand>
        <name>[4Fe-4S] cluster</name>
        <dbReference type="ChEBI" id="CHEBI:49883"/>
        <note>4Fe-4S-S-AdoMet</note>
    </ligand>
</feature>
<evidence type="ECO:0000256" key="1">
    <source>
        <dbReference type="ARBA" id="ARBA00004942"/>
    </source>
</evidence>
<dbReference type="GO" id="GO:0051539">
    <property type="term" value="F:4 iron, 4 sulfur cluster binding"/>
    <property type="evidence" value="ECO:0007669"/>
    <property type="project" value="UniProtKB-KW"/>
</dbReference>
<evidence type="ECO:0000256" key="10">
    <source>
        <dbReference type="ARBA" id="ARBA00023004"/>
    </source>
</evidence>
<feature type="binding site" evidence="13 14">
    <location>
        <position position="267"/>
    </location>
    <ligand>
        <name>[2Fe-2S] cluster</name>
        <dbReference type="ChEBI" id="CHEBI:190135"/>
    </ligand>
</feature>
<dbReference type="SMART" id="SM00729">
    <property type="entry name" value="Elp3"/>
    <property type="match status" value="1"/>
</dbReference>
<dbReference type="SFLD" id="SFLDG01060">
    <property type="entry name" value="BATS_domain_containing"/>
    <property type="match status" value="1"/>
</dbReference>
<comment type="similarity">
    <text evidence="2 13">Belongs to the radical SAM superfamily. Biotin synthase family.</text>
</comment>
<dbReference type="Pfam" id="PF04055">
    <property type="entry name" value="Radical_SAM"/>
    <property type="match status" value="1"/>
</dbReference>
<protein>
    <recommendedName>
        <fullName evidence="3 13">Biotin synthase</fullName>
        <ecNumber evidence="3 13">2.8.1.6</ecNumber>
    </recommendedName>
</protein>
<evidence type="ECO:0000256" key="3">
    <source>
        <dbReference type="ARBA" id="ARBA00012236"/>
    </source>
</evidence>
<feature type="binding site" evidence="13 14">
    <location>
        <position position="105"/>
    </location>
    <ligand>
        <name>[2Fe-2S] cluster</name>
        <dbReference type="ChEBI" id="CHEBI:190135"/>
    </ligand>
</feature>
<dbReference type="InterPro" id="IPR010722">
    <property type="entry name" value="BATS_dom"/>
</dbReference>
<comment type="subunit">
    <text evidence="13">Homodimer.</text>
</comment>
<dbReference type="HAMAP" id="MF_01694">
    <property type="entry name" value="BioB"/>
    <property type="match status" value="1"/>
</dbReference>
<comment type="cofactor">
    <cofactor evidence="13">
        <name>[2Fe-2S] cluster</name>
        <dbReference type="ChEBI" id="CHEBI:190135"/>
    </cofactor>
    <text evidence="13">Binds 1 [2Fe-2S] cluster. The cluster is coordinated with 3 cysteines and 1 arginine.</text>
</comment>
<feature type="binding site" evidence="13 14">
    <location>
        <position position="68"/>
    </location>
    <ligand>
        <name>[4Fe-4S] cluster</name>
        <dbReference type="ChEBI" id="CHEBI:49883"/>
        <note>4Fe-4S-S-AdoMet</note>
    </ligand>
</feature>
<evidence type="ECO:0000259" key="15">
    <source>
        <dbReference type="PROSITE" id="PS51918"/>
    </source>
</evidence>
<keyword evidence="6 13" id="KW-0949">S-adenosyl-L-methionine</keyword>
<dbReference type="PANTHER" id="PTHR22976:SF2">
    <property type="entry name" value="BIOTIN SYNTHASE, MITOCHONDRIAL"/>
    <property type="match status" value="1"/>
</dbReference>
<keyword evidence="8 13" id="KW-0479">Metal-binding</keyword>
<comment type="cofactor">
    <cofactor evidence="13 14">
        <name>[4Fe-4S] cluster</name>
        <dbReference type="ChEBI" id="CHEBI:49883"/>
    </cofactor>
    <text evidence="13 14">Binds 1 [4Fe-4S] cluster. The cluster is coordinated with 3 cysteines and an exchangeable S-adenosyl-L-methionine.</text>
</comment>
<dbReference type="EC" id="2.8.1.6" evidence="3 13"/>
<evidence type="ECO:0000256" key="7">
    <source>
        <dbReference type="ARBA" id="ARBA00022714"/>
    </source>
</evidence>
<dbReference type="GO" id="GO:0009102">
    <property type="term" value="P:biotin biosynthetic process"/>
    <property type="evidence" value="ECO:0007669"/>
    <property type="project" value="UniProtKB-UniRule"/>
</dbReference>
<evidence type="ECO:0000256" key="14">
    <source>
        <dbReference type="PIRSR" id="PIRSR001619-1"/>
    </source>
</evidence>
<dbReference type="CDD" id="cd01335">
    <property type="entry name" value="Radical_SAM"/>
    <property type="match status" value="1"/>
</dbReference>
<comment type="pathway">
    <text evidence="1 13">Cofactor biosynthesis; biotin biosynthesis; biotin from 7,8-diaminononanoate: step 2/2.</text>
</comment>
<keyword evidence="4 13" id="KW-0004">4Fe-4S</keyword>
<reference evidence="16 17" key="1">
    <citation type="submission" date="2016-11" db="EMBL/GenBank/DDBJ databases">
        <authorList>
            <person name="Jaros S."/>
            <person name="Januszkiewicz K."/>
            <person name="Wedrychowicz H."/>
        </authorList>
    </citation>
    <scope>NUCLEOTIDE SEQUENCE [LARGE SCALE GENOMIC DNA]</scope>
    <source>
        <strain evidence="16 17">DSM 21120</strain>
    </source>
</reference>
<evidence type="ECO:0000256" key="5">
    <source>
        <dbReference type="ARBA" id="ARBA00022679"/>
    </source>
</evidence>
<dbReference type="PIRSF" id="PIRSF001619">
    <property type="entry name" value="Biotin_synth"/>
    <property type="match status" value="1"/>
</dbReference>
<dbReference type="AlphaFoldDB" id="A0A1M5S325"/>
<dbReference type="STRING" id="1120995.SAMN02745245_01082"/>
<evidence type="ECO:0000313" key="17">
    <source>
        <dbReference type="Proteomes" id="UP000184032"/>
    </source>
</evidence>
<keyword evidence="10 13" id="KW-0408">Iron</keyword>
<evidence type="ECO:0000256" key="12">
    <source>
        <dbReference type="ARBA" id="ARBA00051157"/>
    </source>
</evidence>
<dbReference type="InterPro" id="IPR007197">
    <property type="entry name" value="rSAM"/>
</dbReference>
<evidence type="ECO:0000256" key="11">
    <source>
        <dbReference type="ARBA" id="ARBA00023014"/>
    </source>
</evidence>
<dbReference type="NCBIfam" id="TIGR00433">
    <property type="entry name" value="bioB"/>
    <property type="match status" value="1"/>
</dbReference>
<keyword evidence="7 13" id="KW-0001">2Fe-2S</keyword>
<dbReference type="PANTHER" id="PTHR22976">
    <property type="entry name" value="BIOTIN SYNTHASE"/>
    <property type="match status" value="1"/>
</dbReference>
<dbReference type="SFLD" id="SFLDG01278">
    <property type="entry name" value="biotin_synthase_like"/>
    <property type="match status" value="1"/>
</dbReference>
<dbReference type="InterPro" id="IPR024177">
    <property type="entry name" value="Biotin_synthase"/>
</dbReference>
<sequence length="318" mass="35350">MDVVYLKNKVIDGYSINKKEAMELYNCDYEQLRKSANEIRKFFMENSFDICTIINAKSGRCSEDCKFCSQSVYSDCNIKGYPLLNADEIVADAKRQRDNGILKYSLVTSGKRLLGSEVAEVANVVRRIKEEVNIEVCISGGLLSFENFKVLKEAGVTRVHNNLETSESYFKNVCTTHKFSEKLKAIEDAKKSGMEICSGGIIGLGESVKDRIEMAIELRKLNIKSVPINVLNPIKGTSLGENNPLSMEEINRTISVFRFILKDSFIRLAGGRTLMKDRGESAFLSGANATISGDLLTTSGIDTKTDIKLIKDLGFSLD</sequence>
<keyword evidence="17" id="KW-1185">Reference proteome</keyword>
<dbReference type="InterPro" id="IPR013785">
    <property type="entry name" value="Aldolase_TIM"/>
</dbReference>
<comment type="catalytic activity">
    <reaction evidence="12 13">
        <text>(4R,5S)-dethiobiotin + (sulfur carrier)-SH + 2 reduced [2Fe-2S]-[ferredoxin] + 2 S-adenosyl-L-methionine = (sulfur carrier)-H + biotin + 2 5'-deoxyadenosine + 2 L-methionine + 2 oxidized [2Fe-2S]-[ferredoxin]</text>
        <dbReference type="Rhea" id="RHEA:22060"/>
        <dbReference type="Rhea" id="RHEA-COMP:10000"/>
        <dbReference type="Rhea" id="RHEA-COMP:10001"/>
        <dbReference type="Rhea" id="RHEA-COMP:14737"/>
        <dbReference type="Rhea" id="RHEA-COMP:14739"/>
        <dbReference type="ChEBI" id="CHEBI:17319"/>
        <dbReference type="ChEBI" id="CHEBI:29917"/>
        <dbReference type="ChEBI" id="CHEBI:33737"/>
        <dbReference type="ChEBI" id="CHEBI:33738"/>
        <dbReference type="ChEBI" id="CHEBI:57586"/>
        <dbReference type="ChEBI" id="CHEBI:57844"/>
        <dbReference type="ChEBI" id="CHEBI:59789"/>
        <dbReference type="ChEBI" id="CHEBI:64428"/>
        <dbReference type="ChEBI" id="CHEBI:149473"/>
        <dbReference type="EC" id="2.8.1.6"/>
    </reaction>
</comment>
<keyword evidence="9 13" id="KW-0093">Biotin biosynthesis</keyword>
<dbReference type="EMBL" id="FQXI01000006">
    <property type="protein sequence ID" value="SHH32363.1"/>
    <property type="molecule type" value="Genomic_DNA"/>
</dbReference>
<keyword evidence="11 13" id="KW-0411">Iron-sulfur</keyword>
<name>A0A1M5S325_9FIRM</name>
<gene>
    <name evidence="13" type="primary">bioB</name>
    <name evidence="16" type="ORF">SAMN02745245_01082</name>
</gene>
<feature type="binding site" evidence="13 14">
    <location>
        <position position="65"/>
    </location>
    <ligand>
        <name>[4Fe-4S] cluster</name>
        <dbReference type="ChEBI" id="CHEBI:49883"/>
        <note>4Fe-4S-S-AdoMet</note>
    </ligand>
</feature>
<dbReference type="InterPro" id="IPR058240">
    <property type="entry name" value="rSAM_sf"/>
</dbReference>
<evidence type="ECO:0000256" key="4">
    <source>
        <dbReference type="ARBA" id="ARBA00022485"/>
    </source>
</evidence>
<accession>A0A1M5S325</accession>
<feature type="binding site" evidence="13 14">
    <location>
        <position position="197"/>
    </location>
    <ligand>
        <name>[2Fe-2S] cluster</name>
        <dbReference type="ChEBI" id="CHEBI:190135"/>
    </ligand>
</feature>
<dbReference type="OrthoDB" id="9786826at2"/>
<dbReference type="RefSeq" id="WP_073184487.1">
    <property type="nucleotide sequence ID" value="NZ_FQXI01000006.1"/>
</dbReference>